<dbReference type="RefSeq" id="WP_062828457.1">
    <property type="nucleotide sequence ID" value="NZ_BCSX01000019.1"/>
</dbReference>
<dbReference type="Proteomes" id="UP000069620">
    <property type="component" value="Unassembled WGS sequence"/>
</dbReference>
<feature type="transmembrane region" description="Helical" evidence="1">
    <location>
        <begin position="180"/>
        <end position="202"/>
    </location>
</feature>
<comment type="caution">
    <text evidence="2">The sequence shown here is derived from an EMBL/GenBank/DDBJ whole genome shotgun (WGS) entry which is preliminary data.</text>
</comment>
<feature type="transmembrane region" description="Helical" evidence="1">
    <location>
        <begin position="222"/>
        <end position="244"/>
    </location>
</feature>
<feature type="transmembrane region" description="Helical" evidence="1">
    <location>
        <begin position="74"/>
        <end position="97"/>
    </location>
</feature>
<keyword evidence="3" id="KW-1185">Reference proteome</keyword>
<dbReference type="AlphaFoldDB" id="A0A100VXE8"/>
<gene>
    <name evidence="2" type="ORF">RMCB_1752</name>
</gene>
<evidence type="ECO:0000313" key="3">
    <source>
        <dbReference type="Proteomes" id="UP000069620"/>
    </source>
</evidence>
<feature type="transmembrane region" description="Helical" evidence="1">
    <location>
        <begin position="148"/>
        <end position="168"/>
    </location>
</feature>
<name>A0A100VXE8_9MYCO</name>
<evidence type="ECO:0000313" key="2">
    <source>
        <dbReference type="EMBL" id="GAS87656.1"/>
    </source>
</evidence>
<organism evidence="2 3">
    <name type="scientific">Mycolicibacterium brisbanense</name>
    <dbReference type="NCBI Taxonomy" id="146020"/>
    <lineage>
        <taxon>Bacteria</taxon>
        <taxon>Bacillati</taxon>
        <taxon>Actinomycetota</taxon>
        <taxon>Actinomycetes</taxon>
        <taxon>Mycobacteriales</taxon>
        <taxon>Mycobacteriaceae</taxon>
        <taxon>Mycolicibacterium</taxon>
    </lineage>
</organism>
<proteinExistence type="predicted"/>
<dbReference type="STRING" id="146020.RMCB_1752"/>
<dbReference type="Pfam" id="PF09490">
    <property type="entry name" value="CbtA"/>
    <property type="match status" value="1"/>
</dbReference>
<protein>
    <recommendedName>
        <fullName evidence="4">Cobalt transporter</fullName>
    </recommendedName>
</protein>
<sequence>MEKHIIGRGILAGALAGVLAFVWAKIFLEPIIGRAIQFEERQSAAHEAMEAAAGHSHGHGDSVELFTRGVQSNIGMGFGVLAFAVAMGALFAVVFCVAYNRVNGLSVRALSALIAGAMLIALWVVPALKYAPNPPATSLEETITQRGLLYLLMVGLSALLMVAAGYLGTQLAPRLGAWNAALAAAAAYIVAVGVVMLVLPAIHETPSGFPPEDLYEFRLYSLGTQVVIWATIGLVFGVLATRLLEGRRVQQDRLTA</sequence>
<reference evidence="3" key="1">
    <citation type="journal article" date="2016" name="Genome Announc.">
        <title>Draft Genome Sequences of Five Rapidly Growing Mycobacterium Species, M. thermoresistibile, M. fortuitum subsp. acetamidolyticum, M. canariasense, M. brisbanense, and M. novocastrense.</title>
        <authorList>
            <person name="Katahira K."/>
            <person name="Ogura Y."/>
            <person name="Gotoh Y."/>
            <person name="Hayashi T."/>
        </authorList>
    </citation>
    <scope>NUCLEOTIDE SEQUENCE [LARGE SCALE GENOMIC DNA]</scope>
    <source>
        <strain evidence="3">JCM15654</strain>
    </source>
</reference>
<dbReference type="OrthoDB" id="6851830at2"/>
<dbReference type="InterPro" id="IPR012666">
    <property type="entry name" value="CbtA_put"/>
</dbReference>
<keyword evidence="1" id="KW-0472">Membrane</keyword>
<keyword evidence="1" id="KW-1133">Transmembrane helix</keyword>
<reference evidence="3" key="2">
    <citation type="submission" date="2016-02" db="EMBL/GenBank/DDBJ databases">
        <title>Draft genome sequence of five rapidly growing Mycobacterium species.</title>
        <authorList>
            <person name="Katahira K."/>
            <person name="Gotou Y."/>
            <person name="Iida K."/>
            <person name="Ogura Y."/>
            <person name="Hayashi T."/>
        </authorList>
    </citation>
    <scope>NUCLEOTIDE SEQUENCE [LARGE SCALE GENOMIC DNA]</scope>
    <source>
        <strain evidence="3">JCM15654</strain>
    </source>
</reference>
<feature type="transmembrane region" description="Helical" evidence="1">
    <location>
        <begin position="109"/>
        <end position="128"/>
    </location>
</feature>
<evidence type="ECO:0008006" key="4">
    <source>
        <dbReference type="Google" id="ProtNLM"/>
    </source>
</evidence>
<accession>A0A100VXE8</accession>
<dbReference type="EMBL" id="BCSX01000019">
    <property type="protein sequence ID" value="GAS87656.1"/>
    <property type="molecule type" value="Genomic_DNA"/>
</dbReference>
<keyword evidence="1" id="KW-0812">Transmembrane</keyword>
<evidence type="ECO:0000256" key="1">
    <source>
        <dbReference type="SAM" id="Phobius"/>
    </source>
</evidence>